<accession>A0AA38WWS0</accession>
<gene>
    <name evidence="2" type="ORF">H2200_013093</name>
</gene>
<evidence type="ECO:0000313" key="2">
    <source>
        <dbReference type="EMBL" id="KAJ9602550.1"/>
    </source>
</evidence>
<feature type="chain" id="PRO_5041296455" evidence="1">
    <location>
        <begin position="19"/>
        <end position="145"/>
    </location>
</feature>
<keyword evidence="3" id="KW-1185">Reference proteome</keyword>
<dbReference type="AlphaFoldDB" id="A0AA38WWS0"/>
<dbReference type="Proteomes" id="UP001172673">
    <property type="component" value="Unassembled WGS sequence"/>
</dbReference>
<feature type="signal peptide" evidence="1">
    <location>
        <begin position="1"/>
        <end position="18"/>
    </location>
</feature>
<reference evidence="2" key="1">
    <citation type="submission" date="2022-10" db="EMBL/GenBank/DDBJ databases">
        <title>Culturing micro-colonial fungi from biological soil crusts in the Mojave desert and describing Neophaeococcomyces mojavensis, and introducing the new genera and species Taxawa tesnikishii.</title>
        <authorList>
            <person name="Kurbessoian T."/>
            <person name="Stajich J.E."/>
        </authorList>
    </citation>
    <scope>NUCLEOTIDE SEQUENCE</scope>
    <source>
        <strain evidence="2">TK_41</strain>
    </source>
</reference>
<name>A0AA38WWS0_9EURO</name>
<dbReference type="EMBL" id="JAPDRK010000026">
    <property type="protein sequence ID" value="KAJ9602550.1"/>
    <property type="molecule type" value="Genomic_DNA"/>
</dbReference>
<evidence type="ECO:0000256" key="1">
    <source>
        <dbReference type="SAM" id="SignalP"/>
    </source>
</evidence>
<protein>
    <submittedName>
        <fullName evidence="2">Uncharacterized protein</fullName>
    </submittedName>
</protein>
<keyword evidence="1" id="KW-0732">Signal</keyword>
<comment type="caution">
    <text evidence="2">The sequence shown here is derived from an EMBL/GenBank/DDBJ whole genome shotgun (WGS) entry which is preliminary data.</text>
</comment>
<proteinExistence type="predicted"/>
<organism evidence="2 3">
    <name type="scientific">Cladophialophora chaetospira</name>
    <dbReference type="NCBI Taxonomy" id="386627"/>
    <lineage>
        <taxon>Eukaryota</taxon>
        <taxon>Fungi</taxon>
        <taxon>Dikarya</taxon>
        <taxon>Ascomycota</taxon>
        <taxon>Pezizomycotina</taxon>
        <taxon>Eurotiomycetes</taxon>
        <taxon>Chaetothyriomycetidae</taxon>
        <taxon>Chaetothyriales</taxon>
        <taxon>Herpotrichiellaceae</taxon>
        <taxon>Cladophialophora</taxon>
    </lineage>
</organism>
<evidence type="ECO:0000313" key="3">
    <source>
        <dbReference type="Proteomes" id="UP001172673"/>
    </source>
</evidence>
<sequence length="145" mass="15594">MRIINILALLAASTGTLADSPFQINWYSDSSCANYMYSSTGDHDTVVGGNDFDLPSNPKAFILIKFGSFADSLDINGEFYAYVGPCSADKVAGTLNKPPKYPSAPTWPDAGGCLAIDDLQATKATVRYTICDAAGFDNIYKKRDL</sequence>